<name>A0A8B2Z1E2_9LACO</name>
<protein>
    <submittedName>
        <fullName evidence="1">Uncharacterized protein</fullName>
    </submittedName>
</protein>
<comment type="caution">
    <text evidence="1">The sequence shown here is derived from an EMBL/GenBank/DDBJ whole genome shotgun (WGS) entry which is preliminary data.</text>
</comment>
<gene>
    <name evidence="1" type="ORF">DXD09_00900</name>
</gene>
<dbReference type="EMBL" id="QSQR01000001">
    <property type="protein sequence ID" value="RGK48324.1"/>
    <property type="molecule type" value="Genomic_DNA"/>
</dbReference>
<dbReference type="Proteomes" id="UP000260790">
    <property type="component" value="Unassembled WGS sequence"/>
</dbReference>
<dbReference type="AlphaFoldDB" id="A0A8B2Z1E2"/>
<proteinExistence type="predicted"/>
<sequence>MMDNRKRCDGVGALFCVLGGGGVDKIQAFCSVFVYFEGRAGQLRWNSCESGGEGGVQRTLLRTRGGGRSTRRMLFASVHKQVSALRSSVQD</sequence>
<accession>A0A8B2Z1E2</accession>
<reference evidence="1 2" key="1">
    <citation type="submission" date="2018-08" db="EMBL/GenBank/DDBJ databases">
        <title>A genome reference for cultivated species of the human gut microbiota.</title>
        <authorList>
            <person name="Zou Y."/>
            <person name="Xue W."/>
            <person name="Luo G."/>
        </authorList>
    </citation>
    <scope>NUCLEOTIDE SEQUENCE [LARGE SCALE GENOMIC DNA]</scope>
    <source>
        <strain evidence="1 2">TF10-9AT</strain>
    </source>
</reference>
<evidence type="ECO:0000313" key="1">
    <source>
        <dbReference type="EMBL" id="RGK48324.1"/>
    </source>
</evidence>
<evidence type="ECO:0000313" key="2">
    <source>
        <dbReference type="Proteomes" id="UP000260790"/>
    </source>
</evidence>
<organism evidence="1 2">
    <name type="scientific">Ligilactobacillus ruminis</name>
    <dbReference type="NCBI Taxonomy" id="1623"/>
    <lineage>
        <taxon>Bacteria</taxon>
        <taxon>Bacillati</taxon>
        <taxon>Bacillota</taxon>
        <taxon>Bacilli</taxon>
        <taxon>Lactobacillales</taxon>
        <taxon>Lactobacillaceae</taxon>
        <taxon>Ligilactobacillus</taxon>
    </lineage>
</organism>